<keyword evidence="1" id="KW-0812">Transmembrane</keyword>
<dbReference type="Proteomes" id="UP001215280">
    <property type="component" value="Unassembled WGS sequence"/>
</dbReference>
<feature type="transmembrane region" description="Helical" evidence="1">
    <location>
        <begin position="148"/>
        <end position="175"/>
    </location>
</feature>
<comment type="caution">
    <text evidence="2">The sequence shown here is derived from an EMBL/GenBank/DDBJ whole genome shotgun (WGS) entry which is preliminary data.</text>
</comment>
<feature type="transmembrane region" description="Helical" evidence="1">
    <location>
        <begin position="122"/>
        <end position="141"/>
    </location>
</feature>
<feature type="transmembrane region" description="Helical" evidence="1">
    <location>
        <begin position="244"/>
        <end position="264"/>
    </location>
</feature>
<feature type="transmembrane region" description="Helical" evidence="1">
    <location>
        <begin position="32"/>
        <end position="50"/>
    </location>
</feature>
<evidence type="ECO:0000256" key="1">
    <source>
        <dbReference type="SAM" id="Phobius"/>
    </source>
</evidence>
<gene>
    <name evidence="2" type="ORF">DFH07DRAFT_1068245</name>
</gene>
<name>A0AAD7HCN4_9AGAR</name>
<evidence type="ECO:0000313" key="2">
    <source>
        <dbReference type="EMBL" id="KAJ7717247.1"/>
    </source>
</evidence>
<evidence type="ECO:0000313" key="3">
    <source>
        <dbReference type="Proteomes" id="UP001215280"/>
    </source>
</evidence>
<feature type="transmembrane region" description="Helical" evidence="1">
    <location>
        <begin position="59"/>
        <end position="80"/>
    </location>
</feature>
<proteinExistence type="predicted"/>
<accession>A0AAD7HCN4</accession>
<organism evidence="2 3">
    <name type="scientific">Mycena maculata</name>
    <dbReference type="NCBI Taxonomy" id="230809"/>
    <lineage>
        <taxon>Eukaryota</taxon>
        <taxon>Fungi</taxon>
        <taxon>Dikarya</taxon>
        <taxon>Basidiomycota</taxon>
        <taxon>Agaricomycotina</taxon>
        <taxon>Agaricomycetes</taxon>
        <taxon>Agaricomycetidae</taxon>
        <taxon>Agaricales</taxon>
        <taxon>Marasmiineae</taxon>
        <taxon>Mycenaceae</taxon>
        <taxon>Mycena</taxon>
    </lineage>
</organism>
<dbReference type="EMBL" id="JARJLG010000321">
    <property type="protein sequence ID" value="KAJ7717247.1"/>
    <property type="molecule type" value="Genomic_DNA"/>
</dbReference>
<keyword evidence="1" id="KW-1133">Transmembrane helix</keyword>
<sequence>MSLSLNATEEISVLQEIGTDVVHNFVAIMNETFLLTIYAVLVIKAGFVLLSKERRGIRAYMLTMAALFTMFIIAVVLWTLDLTNFISEAKITLLENPDEDLGIKYGNALSFVFRLAAAQDALYAYMSLMGDAIIIHRVWMLKAYYRPWVFFIPCAFLFGSLVATLMLTYCVAQIGSDIILGNFEKPAFCRNVQTVTYAMPCATTAIATILLGLTTWKYRNSIMRNSATSSSGTRKTTRSQGERILVLLVESGLLYLLFFVIQVVEDSPRVHAWIDTQTGVSFAFTLYQYCSSVIVGMYPTIIVVLAHSKRAVLDQSASVSSGSAPSRLARLNMSNQTSSTNTWPTSTFQIGTKRADEIELDAVLRSGPHTDEETGKSAFV</sequence>
<feature type="transmembrane region" description="Helical" evidence="1">
    <location>
        <begin position="195"/>
        <end position="216"/>
    </location>
</feature>
<feature type="transmembrane region" description="Helical" evidence="1">
    <location>
        <begin position="284"/>
        <end position="306"/>
    </location>
</feature>
<keyword evidence="1" id="KW-0472">Membrane</keyword>
<dbReference type="AlphaFoldDB" id="A0AAD7HCN4"/>
<reference evidence="2" key="1">
    <citation type="submission" date="2023-03" db="EMBL/GenBank/DDBJ databases">
        <title>Massive genome expansion in bonnet fungi (Mycena s.s.) driven by repeated elements and novel gene families across ecological guilds.</title>
        <authorList>
            <consortium name="Lawrence Berkeley National Laboratory"/>
            <person name="Harder C.B."/>
            <person name="Miyauchi S."/>
            <person name="Viragh M."/>
            <person name="Kuo A."/>
            <person name="Thoen E."/>
            <person name="Andreopoulos B."/>
            <person name="Lu D."/>
            <person name="Skrede I."/>
            <person name="Drula E."/>
            <person name="Henrissat B."/>
            <person name="Morin E."/>
            <person name="Kohler A."/>
            <person name="Barry K."/>
            <person name="LaButti K."/>
            <person name="Morin E."/>
            <person name="Salamov A."/>
            <person name="Lipzen A."/>
            <person name="Mereny Z."/>
            <person name="Hegedus B."/>
            <person name="Baldrian P."/>
            <person name="Stursova M."/>
            <person name="Weitz H."/>
            <person name="Taylor A."/>
            <person name="Grigoriev I.V."/>
            <person name="Nagy L.G."/>
            <person name="Martin F."/>
            <person name="Kauserud H."/>
        </authorList>
    </citation>
    <scope>NUCLEOTIDE SEQUENCE</scope>
    <source>
        <strain evidence="2">CBHHK188m</strain>
    </source>
</reference>
<keyword evidence="3" id="KW-1185">Reference proteome</keyword>
<protein>
    <submittedName>
        <fullName evidence="2">Uncharacterized protein</fullName>
    </submittedName>
</protein>